<feature type="region of interest" description="Disordered" evidence="5">
    <location>
        <begin position="781"/>
        <end position="801"/>
    </location>
</feature>
<dbReference type="SUPFAM" id="SSF81891">
    <property type="entry name" value="Poly A polymerase C-terminal region-like"/>
    <property type="match status" value="1"/>
</dbReference>
<accession>C1E305</accession>
<feature type="compositionally biased region" description="Pro residues" evidence="5">
    <location>
        <begin position="170"/>
        <end position="179"/>
    </location>
</feature>
<dbReference type="SUPFAM" id="SSF68906">
    <property type="entry name" value="SAP domain"/>
    <property type="match status" value="1"/>
</dbReference>
<reference evidence="7 8" key="1">
    <citation type="journal article" date="2009" name="Science">
        <title>Green evolution and dynamic adaptations revealed by genomes of the marine picoeukaryotes Micromonas.</title>
        <authorList>
            <person name="Worden A.Z."/>
            <person name="Lee J.H."/>
            <person name="Mock T."/>
            <person name="Rouze P."/>
            <person name="Simmons M.P."/>
            <person name="Aerts A.L."/>
            <person name="Allen A.E."/>
            <person name="Cuvelier M.L."/>
            <person name="Derelle E."/>
            <person name="Everett M.V."/>
            <person name="Foulon E."/>
            <person name="Grimwood J."/>
            <person name="Gundlach H."/>
            <person name="Henrissat B."/>
            <person name="Napoli C."/>
            <person name="McDonald S.M."/>
            <person name="Parker M.S."/>
            <person name="Rombauts S."/>
            <person name="Salamov A."/>
            <person name="Von Dassow P."/>
            <person name="Badger J.H."/>
            <person name="Coutinho P.M."/>
            <person name="Demir E."/>
            <person name="Dubchak I."/>
            <person name="Gentemann C."/>
            <person name="Eikrem W."/>
            <person name="Gready J.E."/>
            <person name="John U."/>
            <person name="Lanier W."/>
            <person name="Lindquist E.A."/>
            <person name="Lucas S."/>
            <person name="Mayer K.F."/>
            <person name="Moreau H."/>
            <person name="Not F."/>
            <person name="Otillar R."/>
            <person name="Panaud O."/>
            <person name="Pangilinan J."/>
            <person name="Paulsen I."/>
            <person name="Piegu B."/>
            <person name="Poliakov A."/>
            <person name="Robbens S."/>
            <person name="Schmutz J."/>
            <person name="Toulza E."/>
            <person name="Wyss T."/>
            <person name="Zelensky A."/>
            <person name="Zhou K."/>
            <person name="Armbrust E.V."/>
            <person name="Bhattacharya D."/>
            <person name="Goodenough U.W."/>
            <person name="Van de Peer Y."/>
            <person name="Grigoriev I.V."/>
        </authorList>
    </citation>
    <scope>NUCLEOTIDE SEQUENCE [LARGE SCALE GENOMIC DNA]</scope>
    <source>
        <strain evidence="8">RCC299 / NOUM17</strain>
    </source>
</reference>
<evidence type="ECO:0000256" key="1">
    <source>
        <dbReference type="ARBA" id="ARBA00007265"/>
    </source>
</evidence>
<dbReference type="GO" id="GO:0003723">
    <property type="term" value="F:RNA binding"/>
    <property type="evidence" value="ECO:0007669"/>
    <property type="project" value="UniProtKB-KW"/>
</dbReference>
<feature type="region of interest" description="Disordered" evidence="5">
    <location>
        <begin position="335"/>
        <end position="383"/>
    </location>
</feature>
<dbReference type="Pfam" id="PF01743">
    <property type="entry name" value="PolyA_pol"/>
    <property type="match status" value="1"/>
</dbReference>
<feature type="region of interest" description="Disordered" evidence="5">
    <location>
        <begin position="167"/>
        <end position="258"/>
    </location>
</feature>
<feature type="compositionally biased region" description="Basic and acidic residues" evidence="5">
    <location>
        <begin position="950"/>
        <end position="960"/>
    </location>
</feature>
<dbReference type="InterPro" id="IPR002646">
    <property type="entry name" value="PolA_pol_head_dom"/>
</dbReference>
<keyword evidence="8" id="KW-1185">Reference proteome</keyword>
<dbReference type="InterPro" id="IPR032828">
    <property type="entry name" value="PolyA_RNA-bd"/>
</dbReference>
<protein>
    <recommendedName>
        <fullName evidence="6">SAP domain-containing protein</fullName>
    </recommendedName>
</protein>
<feature type="region of interest" description="Disordered" evidence="5">
    <location>
        <begin position="856"/>
        <end position="876"/>
    </location>
</feature>
<keyword evidence="3" id="KW-0547">Nucleotide-binding</keyword>
<dbReference type="GO" id="GO:0000166">
    <property type="term" value="F:nucleotide binding"/>
    <property type="evidence" value="ECO:0007669"/>
    <property type="project" value="UniProtKB-KW"/>
</dbReference>
<keyword evidence="4" id="KW-0694">RNA-binding</keyword>
<dbReference type="Pfam" id="PF12627">
    <property type="entry name" value="PolyA_pol_RNAbd"/>
    <property type="match status" value="1"/>
</dbReference>
<dbReference type="SUPFAM" id="SSF81301">
    <property type="entry name" value="Nucleotidyltransferase"/>
    <property type="match status" value="2"/>
</dbReference>
<dbReference type="GeneID" id="8241938"/>
<feature type="region of interest" description="Disordered" evidence="5">
    <location>
        <begin position="950"/>
        <end position="971"/>
    </location>
</feature>
<dbReference type="Gene3D" id="1.10.3090.10">
    <property type="entry name" value="cca-adding enzyme, domain 2"/>
    <property type="match status" value="1"/>
</dbReference>
<feature type="region of interest" description="Disordered" evidence="5">
    <location>
        <begin position="561"/>
        <end position="614"/>
    </location>
</feature>
<dbReference type="GO" id="GO:0001680">
    <property type="term" value="P:tRNA 3'-terminal CCA addition"/>
    <property type="evidence" value="ECO:0007669"/>
    <property type="project" value="UniProtKB-ARBA"/>
</dbReference>
<dbReference type="PANTHER" id="PTHR43051:SF1">
    <property type="entry name" value="POLYNUCLEOTIDE ADENYLYLTRANSFERASE FAMILY PROTEIN"/>
    <property type="match status" value="1"/>
</dbReference>
<feature type="compositionally biased region" description="Basic residues" evidence="5">
    <location>
        <begin position="208"/>
        <end position="231"/>
    </location>
</feature>
<dbReference type="Proteomes" id="UP000002009">
    <property type="component" value="Chromosome 3"/>
</dbReference>
<evidence type="ECO:0000256" key="5">
    <source>
        <dbReference type="SAM" id="MobiDB-lite"/>
    </source>
</evidence>
<feature type="domain" description="SAP" evidence="6">
    <location>
        <begin position="110"/>
        <end position="144"/>
    </location>
</feature>
<keyword evidence="2 4" id="KW-0808">Transferase</keyword>
<dbReference type="InterPro" id="IPR003034">
    <property type="entry name" value="SAP_dom"/>
</dbReference>
<organism evidence="7 8">
    <name type="scientific">Micromonas commoda (strain RCC299 / NOUM17 / CCMP2709)</name>
    <name type="common">Picoplanktonic green alga</name>
    <dbReference type="NCBI Taxonomy" id="296587"/>
    <lineage>
        <taxon>Eukaryota</taxon>
        <taxon>Viridiplantae</taxon>
        <taxon>Chlorophyta</taxon>
        <taxon>Mamiellophyceae</taxon>
        <taxon>Mamiellales</taxon>
        <taxon>Mamiellaceae</taxon>
        <taxon>Micromonas</taxon>
    </lineage>
</organism>
<dbReference type="PROSITE" id="PS50800">
    <property type="entry name" value="SAP"/>
    <property type="match status" value="1"/>
</dbReference>
<name>C1E305_MICCC</name>
<evidence type="ECO:0000259" key="6">
    <source>
        <dbReference type="PROSITE" id="PS50800"/>
    </source>
</evidence>
<gene>
    <name evidence="7" type="ORF">MICPUN_57433</name>
</gene>
<feature type="compositionally biased region" description="Polar residues" evidence="5">
    <location>
        <begin position="792"/>
        <end position="801"/>
    </location>
</feature>
<comment type="similarity">
    <text evidence="1 4">Belongs to the tRNA nucleotidyltransferase/poly(A) polymerase family.</text>
</comment>
<dbReference type="EMBL" id="CP001324">
    <property type="protein sequence ID" value="ACO62435.1"/>
    <property type="molecule type" value="Genomic_DNA"/>
</dbReference>
<dbReference type="OrthoDB" id="445712at2759"/>
<dbReference type="Gene3D" id="3.30.460.10">
    <property type="entry name" value="Beta Polymerase, domain 2"/>
    <property type="match status" value="1"/>
</dbReference>
<dbReference type="PANTHER" id="PTHR43051">
    <property type="entry name" value="POLYNUCLEOTIDE ADENYLYLTRANSFERASE FAMILY PROTEIN"/>
    <property type="match status" value="1"/>
</dbReference>
<evidence type="ECO:0000256" key="4">
    <source>
        <dbReference type="RuleBase" id="RU003953"/>
    </source>
</evidence>
<dbReference type="RefSeq" id="XP_002501177.1">
    <property type="nucleotide sequence ID" value="XM_002501131.1"/>
</dbReference>
<dbReference type="SMART" id="SM00513">
    <property type="entry name" value="SAP"/>
    <property type="match status" value="1"/>
</dbReference>
<feature type="compositionally biased region" description="Basic and acidic residues" evidence="5">
    <location>
        <begin position="189"/>
        <end position="207"/>
    </location>
</feature>
<evidence type="ECO:0000313" key="7">
    <source>
        <dbReference type="EMBL" id="ACO62435.1"/>
    </source>
</evidence>
<dbReference type="KEGG" id="mis:MICPUN_57433"/>
<evidence type="ECO:0000256" key="2">
    <source>
        <dbReference type="ARBA" id="ARBA00022679"/>
    </source>
</evidence>
<proteinExistence type="inferred from homology"/>
<feature type="compositionally biased region" description="Gly residues" evidence="5">
    <location>
        <begin position="590"/>
        <end position="603"/>
    </location>
</feature>
<dbReference type="GO" id="GO:0016779">
    <property type="term" value="F:nucleotidyltransferase activity"/>
    <property type="evidence" value="ECO:0007669"/>
    <property type="project" value="InterPro"/>
</dbReference>
<evidence type="ECO:0000313" key="8">
    <source>
        <dbReference type="Proteomes" id="UP000002009"/>
    </source>
</evidence>
<dbReference type="Gene3D" id="1.10.720.30">
    <property type="entry name" value="SAP domain"/>
    <property type="match status" value="1"/>
</dbReference>
<dbReference type="InParanoid" id="C1E305"/>
<dbReference type="InterPro" id="IPR036361">
    <property type="entry name" value="SAP_dom_sf"/>
</dbReference>
<dbReference type="InterPro" id="IPR043519">
    <property type="entry name" value="NT_sf"/>
</dbReference>
<feature type="compositionally biased region" description="Acidic residues" evidence="5">
    <location>
        <begin position="235"/>
        <end position="245"/>
    </location>
</feature>
<evidence type="ECO:0000256" key="3">
    <source>
        <dbReference type="ARBA" id="ARBA00022741"/>
    </source>
</evidence>
<dbReference type="Pfam" id="PF02037">
    <property type="entry name" value="SAP"/>
    <property type="match status" value="1"/>
</dbReference>
<dbReference type="eggNOG" id="KOG2159">
    <property type="taxonomic scope" value="Eukaryota"/>
</dbReference>
<sequence length="971" mass="108238">MGRGVRETRRVTAALRRWSLGGDLGAWPARGPGASRALATLQGSRAARQVVDRGSGHEIVRDPASWRRPGRRASWEPWRAPFPRAAATLAPETSADGDDAGEEIPRLPRLKRLKVGELRDLLARHGLDESGIRDVLIDRLDRHRDGADQHQQKQKQRSSVEAFFSFFLDAPPPPTPEPEPGLNHGAPGPKERILRPDEHGIDPDLIPKHVRNIARRLRAPMKSSKKPRGRRRWDDETDDDDDDGGDSPPEQIDVERVPSRTLVVGGAVRDLLMGKTPRDFDLITDATWRQIKRRMGHRAIIVGRRFRVAHVYSADPNDPRADMCELVAMQEHDRVDRAKREQGQGSAPKKGTNRRTKAGRGHDVRHNNVRHNNNNKDDDDDDLDDLLYGDSDAETAAKATDGAHERWLRRLRVNARGRCFTVNAMMYDVETGVLYDFAGGLDDVDAKRVRTVRRPDESFADDPTRMLRAVRVAARHGLAPTREILASMRAHAPSIRTVPPMRVAGEVKTLLSGGYAATSVRMLWETGLLEHVAPAHAQYLAKSVNPDSTFVARTLASGPLDATRGDAMDEDGVEGDGTPRPWERRRSHGGAAGGGADVGGTGGDGRHRRASKRVSDATTRRLFDRDPLFALLRALDAFATPSSPVCEELVFAALAIPLAIRAVGWPRLPERVPESLKHAAGGSRRLHLAGHSWRRLDAELARYDAWWRSLPPSERATSSDAELARYDAWWRSLPSSERASSSDAELAALLKMEEQIREDLIRQDMFSLSWEERMEMSRKFDRSDACKPRTVTRPSSSAKKTTPLNETAYDAWVPDWCFWSAAAASAQLALRDYSPSTRGVLFDSFALTHLPALTTQRGATDKDARRRRGRERSNDENVVIELSDDDFRKTLPPPLARLARRLAEPARKAKAKSRDGSGSGVTLECSIDVRDALRFLRVVLEARRMCRGTEEEFDEGRYDGPDAVVDEDEPL</sequence>
<dbReference type="AlphaFoldDB" id="C1E305"/>
<dbReference type="InterPro" id="IPR052191">
    <property type="entry name" value="tRNA_ntf/polyA_polymerase_I"/>
</dbReference>
<dbReference type="STRING" id="296587.C1E305"/>